<dbReference type="NCBIfam" id="NF003994">
    <property type="entry name" value="PRK05472.2-3"/>
    <property type="match status" value="1"/>
</dbReference>
<dbReference type="InterPro" id="IPR036390">
    <property type="entry name" value="WH_DNA-bd_sf"/>
</dbReference>
<evidence type="ECO:0000256" key="2">
    <source>
        <dbReference type="ARBA" id="ARBA00022491"/>
    </source>
</evidence>
<dbReference type="InterPro" id="IPR003781">
    <property type="entry name" value="CoA-bd"/>
</dbReference>
<dbReference type="Proteomes" id="UP000064893">
    <property type="component" value="Chromosome"/>
</dbReference>
<proteinExistence type="inferred from homology"/>
<sequence>MVSRHISKRLLYYRSALVHLKKMGFEYVYSKTIGEEIGVSPDVVRKDFSNIEIRGKRKVGYKVSDLIRKLDEMFGKTCCFEIIVVGIGNIGRALTKYESYLDDRIKILGGFDINPSRIKSFNEIPIMHINEAESFITQNDIKVAVMTVPEISAQLVCNKLVECGIKGILNFAPVILKVPDDVFVKNISIADEITRVFYHARIN</sequence>
<organism evidence="8 9">
    <name type="scientific">Salinivirga cyanobacteriivorans</name>
    <dbReference type="NCBI Taxonomy" id="1307839"/>
    <lineage>
        <taxon>Bacteria</taxon>
        <taxon>Pseudomonadati</taxon>
        <taxon>Bacteroidota</taxon>
        <taxon>Bacteroidia</taxon>
        <taxon>Bacteroidales</taxon>
        <taxon>Salinivirgaceae</taxon>
        <taxon>Salinivirga</taxon>
    </lineage>
</organism>
<accession>A0A0S2HY70</accession>
<comment type="subcellular location">
    <subcellularLocation>
        <location evidence="6">Cytoplasm</location>
    </subcellularLocation>
</comment>
<evidence type="ECO:0000256" key="1">
    <source>
        <dbReference type="ARBA" id="ARBA00022490"/>
    </source>
</evidence>
<keyword evidence="2 6" id="KW-0678">Repressor</keyword>
<dbReference type="GO" id="GO:0045892">
    <property type="term" value="P:negative regulation of DNA-templated transcription"/>
    <property type="evidence" value="ECO:0007669"/>
    <property type="project" value="InterPro"/>
</dbReference>
<feature type="binding site" evidence="6">
    <location>
        <begin position="86"/>
        <end position="91"/>
    </location>
    <ligand>
        <name>NAD(+)</name>
        <dbReference type="ChEBI" id="CHEBI:57540"/>
    </ligand>
</feature>
<keyword evidence="5 6" id="KW-0804">Transcription</keyword>
<keyword evidence="9" id="KW-1185">Reference proteome</keyword>
<comment type="similarity">
    <text evidence="6">Belongs to the transcriptional regulatory Rex family.</text>
</comment>
<comment type="function">
    <text evidence="6">Modulates transcription in response to changes in cellular NADH/NAD(+) redox state.</text>
</comment>
<dbReference type="HAMAP" id="MF_01131">
    <property type="entry name" value="Rex"/>
    <property type="match status" value="1"/>
</dbReference>
<dbReference type="OrthoDB" id="9784760at2"/>
<feature type="DNA-binding region" description="H-T-H motif" evidence="6">
    <location>
        <begin position="12"/>
        <end position="51"/>
    </location>
</feature>
<evidence type="ECO:0000313" key="8">
    <source>
        <dbReference type="EMBL" id="ALO14918.1"/>
    </source>
</evidence>
<dbReference type="NCBIfam" id="NF003996">
    <property type="entry name" value="PRK05472.2-5"/>
    <property type="match status" value="1"/>
</dbReference>
<evidence type="ECO:0000313" key="9">
    <source>
        <dbReference type="Proteomes" id="UP000064893"/>
    </source>
</evidence>
<dbReference type="PANTHER" id="PTHR35786">
    <property type="entry name" value="REDOX-SENSING TRANSCRIPTIONAL REPRESSOR REX"/>
    <property type="match status" value="1"/>
</dbReference>
<keyword evidence="3 6" id="KW-0805">Transcription regulation</keyword>
<dbReference type="Gene3D" id="1.10.10.10">
    <property type="entry name" value="Winged helix-like DNA-binding domain superfamily/Winged helix DNA-binding domain"/>
    <property type="match status" value="1"/>
</dbReference>
<dbReference type="Pfam" id="PF06971">
    <property type="entry name" value="Put_DNA-bind_N"/>
    <property type="match status" value="1"/>
</dbReference>
<dbReference type="SMART" id="SM00881">
    <property type="entry name" value="CoA_binding"/>
    <property type="match status" value="1"/>
</dbReference>
<dbReference type="InterPro" id="IPR009718">
    <property type="entry name" value="Rex_DNA-bd_C_dom"/>
</dbReference>
<dbReference type="InterPro" id="IPR036388">
    <property type="entry name" value="WH-like_DNA-bd_sf"/>
</dbReference>
<dbReference type="InterPro" id="IPR022876">
    <property type="entry name" value="Tscrpt_rep_Rex"/>
</dbReference>
<dbReference type="NCBIfam" id="NF003995">
    <property type="entry name" value="PRK05472.2-4"/>
    <property type="match status" value="1"/>
</dbReference>
<dbReference type="SUPFAM" id="SSF51735">
    <property type="entry name" value="NAD(P)-binding Rossmann-fold domains"/>
    <property type="match status" value="1"/>
</dbReference>
<gene>
    <name evidence="6 8" type="primary">rex</name>
    <name evidence="8" type="ORF">L21SP5_01264</name>
</gene>
<feature type="domain" description="CoA-binding" evidence="7">
    <location>
        <begin position="75"/>
        <end position="175"/>
    </location>
</feature>
<dbReference type="GO" id="GO:0003677">
    <property type="term" value="F:DNA binding"/>
    <property type="evidence" value="ECO:0007669"/>
    <property type="project" value="UniProtKB-UniRule"/>
</dbReference>
<dbReference type="PANTHER" id="PTHR35786:SF1">
    <property type="entry name" value="REDOX-SENSING TRANSCRIPTIONAL REPRESSOR REX 1"/>
    <property type="match status" value="1"/>
</dbReference>
<dbReference type="STRING" id="1307839.L21SP5_01264"/>
<evidence type="ECO:0000256" key="6">
    <source>
        <dbReference type="HAMAP-Rule" id="MF_01131"/>
    </source>
</evidence>
<dbReference type="RefSeq" id="WP_081421456.1">
    <property type="nucleotide sequence ID" value="NZ_CP013118.1"/>
</dbReference>
<dbReference type="GO" id="GO:0005737">
    <property type="term" value="C:cytoplasm"/>
    <property type="evidence" value="ECO:0007669"/>
    <property type="project" value="UniProtKB-SubCell"/>
</dbReference>
<name>A0A0S2HY70_9BACT</name>
<evidence type="ECO:0000256" key="3">
    <source>
        <dbReference type="ARBA" id="ARBA00023015"/>
    </source>
</evidence>
<dbReference type="KEGG" id="blq:L21SP5_01264"/>
<dbReference type="GO" id="GO:0051775">
    <property type="term" value="P:response to redox state"/>
    <property type="evidence" value="ECO:0007669"/>
    <property type="project" value="InterPro"/>
</dbReference>
<evidence type="ECO:0000256" key="4">
    <source>
        <dbReference type="ARBA" id="ARBA00023125"/>
    </source>
</evidence>
<keyword evidence="1 6" id="KW-0963">Cytoplasm</keyword>
<dbReference type="AlphaFoldDB" id="A0A0S2HY70"/>
<reference evidence="8 9" key="1">
    <citation type="submission" date="2015-11" db="EMBL/GenBank/DDBJ databases">
        <title>Description and complete genome sequence of a novel strain predominating in hypersaline microbial mats and representing a new family of the Bacteriodetes phylum.</title>
        <authorList>
            <person name="Spring S."/>
            <person name="Bunk B."/>
            <person name="Sproer C."/>
            <person name="Klenk H.-P."/>
        </authorList>
    </citation>
    <scope>NUCLEOTIDE SEQUENCE [LARGE SCALE GENOMIC DNA]</scope>
    <source>
        <strain evidence="8 9">L21-Spi-D4</strain>
    </source>
</reference>
<dbReference type="EMBL" id="CP013118">
    <property type="protein sequence ID" value="ALO14918.1"/>
    <property type="molecule type" value="Genomic_DNA"/>
</dbReference>
<dbReference type="Pfam" id="PF02629">
    <property type="entry name" value="CoA_binding"/>
    <property type="match status" value="1"/>
</dbReference>
<dbReference type="GO" id="GO:0003700">
    <property type="term" value="F:DNA-binding transcription factor activity"/>
    <property type="evidence" value="ECO:0007669"/>
    <property type="project" value="UniProtKB-UniRule"/>
</dbReference>
<protein>
    <recommendedName>
        <fullName evidence="6">Redox-sensing transcriptional repressor Rex</fullName>
    </recommendedName>
</protein>
<dbReference type="PATRIC" id="fig|1307839.3.peg.1354"/>
<evidence type="ECO:0000259" key="7">
    <source>
        <dbReference type="SMART" id="SM00881"/>
    </source>
</evidence>
<keyword evidence="6" id="KW-0520">NAD</keyword>
<dbReference type="SUPFAM" id="SSF46785">
    <property type="entry name" value="Winged helix' DNA-binding domain"/>
    <property type="match status" value="1"/>
</dbReference>
<keyword evidence="4 6" id="KW-0238">DNA-binding</keyword>
<dbReference type="Gene3D" id="3.40.50.720">
    <property type="entry name" value="NAD(P)-binding Rossmann-like Domain"/>
    <property type="match status" value="1"/>
</dbReference>
<comment type="subunit">
    <text evidence="6">Homodimer.</text>
</comment>
<evidence type="ECO:0000256" key="5">
    <source>
        <dbReference type="ARBA" id="ARBA00023163"/>
    </source>
</evidence>
<dbReference type="InterPro" id="IPR036291">
    <property type="entry name" value="NAD(P)-bd_dom_sf"/>
</dbReference>